<reference evidence="2" key="1">
    <citation type="journal article" date="2022" name="Nat. Commun.">
        <title>Chromosome evolution and the genetic basis of agronomically important traits in greater yam.</title>
        <authorList>
            <person name="Bredeson J.V."/>
            <person name="Lyons J.B."/>
            <person name="Oniyinde I.O."/>
            <person name="Okereke N.R."/>
            <person name="Kolade O."/>
            <person name="Nnabue I."/>
            <person name="Nwadili C.O."/>
            <person name="Hribova E."/>
            <person name="Parker M."/>
            <person name="Nwogha J."/>
            <person name="Shu S."/>
            <person name="Carlson J."/>
            <person name="Kariba R."/>
            <person name="Muthemba S."/>
            <person name="Knop K."/>
            <person name="Barton G.J."/>
            <person name="Sherwood A.V."/>
            <person name="Lopez-Montes A."/>
            <person name="Asiedu R."/>
            <person name="Jamnadass R."/>
            <person name="Muchugi A."/>
            <person name="Goodstein D."/>
            <person name="Egesi C.N."/>
            <person name="Featherston J."/>
            <person name="Asfaw A."/>
            <person name="Simpson G.G."/>
            <person name="Dolezel J."/>
            <person name="Hendre P.S."/>
            <person name="Van Deynze A."/>
            <person name="Kumar P.L."/>
            <person name="Obidiegwu J.E."/>
            <person name="Bhattacharjee R."/>
            <person name="Rokhsar D.S."/>
        </authorList>
    </citation>
    <scope>NUCLEOTIDE SEQUENCE [LARGE SCALE GENOMIC DNA]</scope>
    <source>
        <strain evidence="2">cv. TDa95/00328</strain>
    </source>
</reference>
<sequence>MERSRSPSLLLLLLLSLISSSMAEIKNFKITADSRPMILLEEFGFTLHGSVIINISNATFTSNLATPDPNVLGFFLLSEENLIQAIYESQSQQRSEAPGCVLSSSFVRTLFTFDELSNGRYNNSFPISLPDQYSLFLANCASETLVTMSVHTEMYNTRTDGTRDYLSVGQAPVPSLYFVFALVYIVFLAAWSHLVFFKNRLFAHRIHFLMAGFLLTKVLNLLFAAEEQHYISSTGSPHGWDILFYLSQFLKGVLLFTVIIGTGWSFLNPFLQNREKKVLMILIPLQVIANIASTVIGKMGPFIRDWVTWNQVFLLIDIICCCAILFPIICSIRSLRKTSKTDGKAARNLSKLTRFRQLYIIVVGYLYFTRIVVFALKTITTITTYKYSSTYKYSWVSVAAEETASLAVNVVMFFMFRPVERNQYFVLDEDEEEAAQAALREECFLGVYLILIYLGSGRLA</sequence>
<name>A0ACB7VUX8_DIOAL</name>
<dbReference type="EMBL" id="CM037016">
    <property type="protein sequence ID" value="KAH7678677.1"/>
    <property type="molecule type" value="Genomic_DNA"/>
</dbReference>
<keyword evidence="2" id="KW-1185">Reference proteome</keyword>
<dbReference type="Proteomes" id="UP000827976">
    <property type="component" value="Chromosome 6"/>
</dbReference>
<evidence type="ECO:0000313" key="2">
    <source>
        <dbReference type="Proteomes" id="UP000827976"/>
    </source>
</evidence>
<evidence type="ECO:0000313" key="1">
    <source>
        <dbReference type="EMBL" id="KAH7678677.1"/>
    </source>
</evidence>
<organism evidence="1 2">
    <name type="scientific">Dioscorea alata</name>
    <name type="common">Purple yam</name>
    <dbReference type="NCBI Taxonomy" id="55571"/>
    <lineage>
        <taxon>Eukaryota</taxon>
        <taxon>Viridiplantae</taxon>
        <taxon>Streptophyta</taxon>
        <taxon>Embryophyta</taxon>
        <taxon>Tracheophyta</taxon>
        <taxon>Spermatophyta</taxon>
        <taxon>Magnoliopsida</taxon>
        <taxon>Liliopsida</taxon>
        <taxon>Dioscoreales</taxon>
        <taxon>Dioscoreaceae</taxon>
        <taxon>Dioscorea</taxon>
    </lineage>
</organism>
<comment type="caution">
    <text evidence="1">The sequence shown here is derived from an EMBL/GenBank/DDBJ whole genome shotgun (WGS) entry which is preliminary data.</text>
</comment>
<proteinExistence type="predicted"/>
<gene>
    <name evidence="1" type="ORF">IHE45_06G012600</name>
</gene>
<accession>A0ACB7VUX8</accession>
<protein>
    <submittedName>
        <fullName evidence="1">Transmembrane protein GPR107/GPR108-like protein</fullName>
    </submittedName>
</protein>